<dbReference type="AlphaFoldDB" id="V6LTJ9"/>
<name>V6LTJ9_9EUKA</name>
<feature type="compositionally biased region" description="Polar residues" evidence="1">
    <location>
        <begin position="453"/>
        <end position="463"/>
    </location>
</feature>
<feature type="region of interest" description="Disordered" evidence="1">
    <location>
        <begin position="439"/>
        <end position="463"/>
    </location>
</feature>
<accession>V6LTJ9</accession>
<proteinExistence type="predicted"/>
<reference evidence="2 3" key="1">
    <citation type="journal article" date="2014" name="PLoS Genet.">
        <title>The Genome of Spironucleus salmonicida Highlights a Fish Pathogen Adapted to Fluctuating Environments.</title>
        <authorList>
            <person name="Xu F."/>
            <person name="Jerlstrom-Hultqvist J."/>
            <person name="Einarsson E."/>
            <person name="Astvaldsson A."/>
            <person name="Svard S.G."/>
            <person name="Andersson J.O."/>
        </authorList>
    </citation>
    <scope>NUCLEOTIDE SEQUENCE</scope>
    <source>
        <strain evidence="3">ATCC 50377</strain>
    </source>
</reference>
<evidence type="ECO:0000256" key="1">
    <source>
        <dbReference type="SAM" id="MobiDB-lite"/>
    </source>
</evidence>
<evidence type="ECO:0000313" key="3">
    <source>
        <dbReference type="EMBL" id="KAH0575363.1"/>
    </source>
</evidence>
<dbReference type="VEuPathDB" id="GiardiaDB:SS50377_22996"/>
<dbReference type="EMBL" id="KI546038">
    <property type="protein sequence ID" value="EST47578.1"/>
    <property type="molecule type" value="Genomic_DNA"/>
</dbReference>
<reference evidence="3" key="2">
    <citation type="submission" date="2020-12" db="EMBL/GenBank/DDBJ databases">
        <title>New Spironucleus salmonicida genome in near-complete chromosomes.</title>
        <authorList>
            <person name="Xu F."/>
            <person name="Kurt Z."/>
            <person name="Jimenez-Gonzalez A."/>
            <person name="Astvaldsson A."/>
            <person name="Andersson J.O."/>
            <person name="Svard S.G."/>
        </authorList>
    </citation>
    <scope>NUCLEOTIDE SEQUENCE</scope>
    <source>
        <strain evidence="3">ATCC 50377</strain>
    </source>
</reference>
<evidence type="ECO:0000313" key="2">
    <source>
        <dbReference type="EMBL" id="EST47578.1"/>
    </source>
</evidence>
<dbReference type="EMBL" id="AUWU02000003">
    <property type="protein sequence ID" value="KAH0575363.1"/>
    <property type="molecule type" value="Genomic_DNA"/>
</dbReference>
<protein>
    <submittedName>
        <fullName evidence="2">Uncharacterized protein</fullName>
    </submittedName>
</protein>
<sequence length="901" mass="102371">MDVSGQKDKILDLIISAQTQRLVQIEEFLRNRPFYLLNEPQLGCDGLTDHLNPKFLTPLFANLLANKTAFAHHEGVAAIFQSIQDSVDAAAASCARNAKAQNNEIDALKAQIGSQNDHIARISKQLGAFQAHARKLQQQKSEQGHQQRIIGKIYQTGGGQDSGEQGWENRQIPGVRKTTELKNVRNIMQNGTEERYLQTDNWEVSNKGVQSDNRYENSLNTSSLQAQYSQFSVFQAQSAQNQLLNQQQFADNFGVSGQETNANADQLPTDLIMHLGQLSSEHQEAIMNIVKKLNSDQNNDSQLLQMLNFLTKSEGLQLTNNIVNEQFADFKRQKVPIYGSEQIQNTNQYYQILNNQNNCQTFSNNKPLNEQNGMQNTQNIDHNWQAFDPPGTVKTISQNGERNHVNQIIDLAANNNFQNNSIFQCSFGQQFPDIQLSLSKNSTTYPGSPLKSGKQSSQRNKLTQQQKTINLVEEALKQEPYDCLKSDNHNNITPELLNKLKAQNTIKTKSSSNITLQRESLMNIPFLEQIIIQEESLDNVREKQNLNLTTVPNLTSRVKIDDEKSEISKSVIVPVSKIKKVESKINVLFDNDPTINTARLLQSVSKSPFKPKQAQTVAVLKEAQKVQQKLSLKEAQPKEIITIYNDKSNKNQALKETKNILNQYADHNKDKLRQIISLIKEQGNTDESYLSAQINLDSQCNNQDIILEIENQHVQHQGTNLQDYSSSIKQSNDLINQQNNQYIAVDDNHTEMLTQQDHLNSDFTVEQLLINQDLVINIKNNQYESSSNTQNNLQQNDENIIIYSDKPGFNTSQSCQGKQKPKIRLHSTQPYYNIDDNQVDLQSIYKTVNIKPDDLKPLTIDSAINQNLPSHQLQNYEPKKSTHQKKIKQKSKYQDYSNLIK</sequence>
<dbReference type="Proteomes" id="UP000018208">
    <property type="component" value="Unassembled WGS sequence"/>
</dbReference>
<organism evidence="2">
    <name type="scientific">Spironucleus salmonicida</name>
    <dbReference type="NCBI Taxonomy" id="348837"/>
    <lineage>
        <taxon>Eukaryota</taxon>
        <taxon>Metamonada</taxon>
        <taxon>Diplomonadida</taxon>
        <taxon>Hexamitidae</taxon>
        <taxon>Hexamitinae</taxon>
        <taxon>Spironucleus</taxon>
    </lineage>
</organism>
<feature type="region of interest" description="Disordered" evidence="1">
    <location>
        <begin position="869"/>
        <end position="901"/>
    </location>
</feature>
<gene>
    <name evidence="2" type="ORF">SS50377_12269</name>
    <name evidence="3" type="ORF">SS50377_22996</name>
</gene>
<evidence type="ECO:0000313" key="4">
    <source>
        <dbReference type="Proteomes" id="UP000018208"/>
    </source>
</evidence>
<feature type="compositionally biased region" description="Basic residues" evidence="1">
    <location>
        <begin position="881"/>
        <end position="891"/>
    </location>
</feature>
<keyword evidence="4" id="KW-1185">Reference proteome</keyword>